<dbReference type="InterPro" id="IPR013974">
    <property type="entry name" value="SAF"/>
</dbReference>
<dbReference type="Proteomes" id="UP000050956">
    <property type="component" value="Unassembled WGS sequence"/>
</dbReference>
<feature type="signal peptide" evidence="7">
    <location>
        <begin position="1"/>
        <end position="17"/>
    </location>
</feature>
<evidence type="ECO:0000256" key="2">
    <source>
        <dbReference type="ARBA" id="ARBA00010474"/>
    </source>
</evidence>
<gene>
    <name evidence="9" type="ORF">ABB30_02400</name>
</gene>
<feature type="domain" description="SAF" evidence="8">
    <location>
        <begin position="92"/>
        <end position="154"/>
    </location>
</feature>
<dbReference type="InterPro" id="IPR017585">
    <property type="entry name" value="SAF_FlgA"/>
</dbReference>
<proteinExistence type="inferred from homology"/>
<dbReference type="CDD" id="cd11614">
    <property type="entry name" value="SAF_CpaB_FlgA_like"/>
    <property type="match status" value="1"/>
</dbReference>
<feature type="chain" id="PRO_5005967185" description="Flagella basal body P-ring formation protein FlgA" evidence="7">
    <location>
        <begin position="18"/>
        <end position="216"/>
    </location>
</feature>
<evidence type="ECO:0000256" key="1">
    <source>
        <dbReference type="ARBA" id="ARBA00004418"/>
    </source>
</evidence>
<accession>A0A0R0DMY4</accession>
<dbReference type="Gene3D" id="3.90.1210.10">
    <property type="entry name" value="Antifreeze-like/N-acetylneuraminic acid synthase C-terminal domain"/>
    <property type="match status" value="1"/>
</dbReference>
<keyword evidence="4 7" id="KW-0732">Signal</keyword>
<dbReference type="PANTHER" id="PTHR36307:SF1">
    <property type="entry name" value="FLAGELLA BASAL BODY P-RING FORMATION PROTEIN FLGA"/>
    <property type="match status" value="1"/>
</dbReference>
<dbReference type="Gene3D" id="2.30.30.760">
    <property type="match status" value="1"/>
</dbReference>
<reference evidence="9 10" key="1">
    <citation type="submission" date="2015-05" db="EMBL/GenBank/DDBJ databases">
        <title>Genome sequencing and analysis of members of genus Stenotrophomonas.</title>
        <authorList>
            <person name="Patil P.P."/>
            <person name="Midha S."/>
            <person name="Patil P.B."/>
        </authorList>
    </citation>
    <scope>NUCLEOTIDE SEQUENCE [LARGE SCALE GENOMIC DNA]</scope>
    <source>
        <strain evidence="9 10">DSM 24757</strain>
    </source>
</reference>
<comment type="caution">
    <text evidence="9">The sequence shown here is derived from an EMBL/GenBank/DDBJ whole genome shotgun (WGS) entry which is preliminary data.</text>
</comment>
<dbReference type="NCBIfam" id="TIGR03170">
    <property type="entry name" value="flgA_cterm"/>
    <property type="match status" value="1"/>
</dbReference>
<dbReference type="STRING" id="336566.ABB30_02400"/>
<evidence type="ECO:0000256" key="6">
    <source>
        <dbReference type="ARBA" id="ARBA00025643"/>
    </source>
</evidence>
<organism evidence="9 10">
    <name type="scientific">Stenotrophomonas ginsengisoli</name>
    <dbReference type="NCBI Taxonomy" id="336566"/>
    <lineage>
        <taxon>Bacteria</taxon>
        <taxon>Pseudomonadati</taxon>
        <taxon>Pseudomonadota</taxon>
        <taxon>Gammaproteobacteria</taxon>
        <taxon>Lysobacterales</taxon>
        <taxon>Lysobacteraceae</taxon>
        <taxon>Stenotrophomonas</taxon>
    </lineage>
</organism>
<evidence type="ECO:0000259" key="8">
    <source>
        <dbReference type="SMART" id="SM00858"/>
    </source>
</evidence>
<keyword evidence="7" id="KW-1005">Bacterial flagellum biogenesis</keyword>
<comment type="similarity">
    <text evidence="2 7">Belongs to the FlgA family.</text>
</comment>
<keyword evidence="10" id="KW-1185">Reference proteome</keyword>
<dbReference type="SMART" id="SM00858">
    <property type="entry name" value="SAF"/>
    <property type="match status" value="1"/>
</dbReference>
<evidence type="ECO:0000313" key="10">
    <source>
        <dbReference type="Proteomes" id="UP000050956"/>
    </source>
</evidence>
<dbReference type="AlphaFoldDB" id="A0A0R0DMY4"/>
<evidence type="ECO:0000256" key="5">
    <source>
        <dbReference type="ARBA" id="ARBA00022764"/>
    </source>
</evidence>
<evidence type="ECO:0000256" key="3">
    <source>
        <dbReference type="ARBA" id="ARBA00014754"/>
    </source>
</evidence>
<dbReference type="GO" id="GO:0042597">
    <property type="term" value="C:periplasmic space"/>
    <property type="evidence" value="ECO:0007669"/>
    <property type="project" value="UniProtKB-SubCell"/>
</dbReference>
<name>A0A0R0DMY4_9GAMM</name>
<comment type="function">
    <text evidence="6 7">Involved in the assembly process of the P-ring formation. It may associate with FlgF on the rod constituting a structure essential for the P-ring assembly or may act as a modulator protein for the P-ring assembly.</text>
</comment>
<dbReference type="EMBL" id="LDJM01000007">
    <property type="protein sequence ID" value="KRG79000.1"/>
    <property type="molecule type" value="Genomic_DNA"/>
</dbReference>
<dbReference type="GO" id="GO:0044780">
    <property type="term" value="P:bacterial-type flagellum assembly"/>
    <property type="evidence" value="ECO:0007669"/>
    <property type="project" value="InterPro"/>
</dbReference>
<dbReference type="PATRIC" id="fig|336566.3.peg.2887"/>
<evidence type="ECO:0000256" key="4">
    <source>
        <dbReference type="ARBA" id="ARBA00022729"/>
    </source>
</evidence>
<keyword evidence="5 7" id="KW-0574">Periplasm</keyword>
<sequence length="216" mass="22384">MRILSLLLLLLATGLPAASTATDFEPVPRIAAAAVAALDLGQGGQATVDPNLRLARCAQPLQAEVTAAATVKVSCASAGWRVFVPVVAANTRTVLVLARAVQAGQAVSADDLASISRQTAGAAQALLVTPEQAIGRIARRHLQAGSLLAHNDLHAQQLVRRGQNVELLTRRGSVEIRVAARALRDGALGDSVAVENLSTRRTVTGTVQADGTVMVR</sequence>
<protein>
    <recommendedName>
        <fullName evidence="3 7">Flagella basal body P-ring formation protein FlgA</fullName>
    </recommendedName>
</protein>
<dbReference type="InterPro" id="IPR039246">
    <property type="entry name" value="Flagellar_FlgA"/>
</dbReference>
<evidence type="ECO:0000256" key="7">
    <source>
        <dbReference type="RuleBase" id="RU362063"/>
    </source>
</evidence>
<evidence type="ECO:0000313" key="9">
    <source>
        <dbReference type="EMBL" id="KRG79000.1"/>
    </source>
</evidence>
<dbReference type="Pfam" id="PF13144">
    <property type="entry name" value="ChapFlgA"/>
    <property type="match status" value="1"/>
</dbReference>
<dbReference type="PANTHER" id="PTHR36307">
    <property type="entry name" value="FLAGELLA BASAL BODY P-RING FORMATION PROTEIN FLGA"/>
    <property type="match status" value="1"/>
</dbReference>
<comment type="subcellular location">
    <subcellularLocation>
        <location evidence="1 7">Periplasm</location>
    </subcellularLocation>
</comment>